<comment type="subcellular location">
    <subcellularLocation>
        <location evidence="1">Secreted</location>
        <location evidence="1">Extracellular space</location>
        <location evidence="1">Apoplast</location>
    </subcellularLocation>
</comment>
<evidence type="ECO:0000256" key="8">
    <source>
        <dbReference type="SAM" id="MobiDB-lite"/>
    </source>
</evidence>
<keyword evidence="7" id="KW-0379">Hydroxylation</keyword>
<dbReference type="GO" id="GO:1901371">
    <property type="term" value="P:regulation of leaf morphogenesis"/>
    <property type="evidence" value="ECO:0007669"/>
    <property type="project" value="TreeGrafter"/>
</dbReference>
<gene>
    <name evidence="10" type="ORF">CTI12_AA297570</name>
</gene>
<feature type="transmembrane region" description="Helical" evidence="9">
    <location>
        <begin position="6"/>
        <end position="24"/>
    </location>
</feature>
<keyword evidence="3" id="KW-0052">Apoplast</keyword>
<evidence type="ECO:0000256" key="9">
    <source>
        <dbReference type="SAM" id="Phobius"/>
    </source>
</evidence>
<protein>
    <submittedName>
        <fullName evidence="10">Uncharacterized protein</fullName>
    </submittedName>
</protein>
<keyword evidence="6" id="KW-0732">Signal</keyword>
<keyword evidence="4" id="KW-0964">Secreted</keyword>
<evidence type="ECO:0000256" key="3">
    <source>
        <dbReference type="ARBA" id="ARBA00022523"/>
    </source>
</evidence>
<keyword evidence="9" id="KW-1133">Transmembrane helix</keyword>
<dbReference type="PANTHER" id="PTHR33348:SF44">
    <property type="entry name" value="PRECURSOR OF CEP6"/>
    <property type="match status" value="1"/>
</dbReference>
<comment type="similarity">
    <text evidence="2">Belongs to the C-terminally encoded plant signaling peptide (CEP) family.</text>
</comment>
<dbReference type="GO" id="GO:0006995">
    <property type="term" value="P:cellular response to nitrogen starvation"/>
    <property type="evidence" value="ECO:0007669"/>
    <property type="project" value="UniProtKB-ARBA"/>
</dbReference>
<dbReference type="PANTHER" id="PTHR33348">
    <property type="entry name" value="PRECURSOR OF CEP5"/>
    <property type="match status" value="1"/>
</dbReference>
<evidence type="ECO:0000313" key="10">
    <source>
        <dbReference type="EMBL" id="PWA69633.1"/>
    </source>
</evidence>
<dbReference type="GO" id="GO:0005179">
    <property type="term" value="F:hormone activity"/>
    <property type="evidence" value="ECO:0007669"/>
    <property type="project" value="UniProtKB-KW"/>
</dbReference>
<dbReference type="EMBL" id="PKPP01003394">
    <property type="protein sequence ID" value="PWA69633.1"/>
    <property type="molecule type" value="Genomic_DNA"/>
</dbReference>
<evidence type="ECO:0000256" key="7">
    <source>
        <dbReference type="ARBA" id="ARBA00023278"/>
    </source>
</evidence>
<dbReference type="GO" id="GO:1902025">
    <property type="term" value="P:nitrate import"/>
    <property type="evidence" value="ECO:0007669"/>
    <property type="project" value="TreeGrafter"/>
</dbReference>
<comment type="caution">
    <text evidence="10">The sequence shown here is derived from an EMBL/GenBank/DDBJ whole genome shotgun (WGS) entry which is preliminary data.</text>
</comment>
<keyword evidence="9" id="KW-0812">Transmembrane</keyword>
<dbReference type="InterPro" id="IPR033250">
    <property type="entry name" value="CEP"/>
</dbReference>
<name>A0A2U1N822_ARTAN</name>
<reference evidence="10 11" key="1">
    <citation type="journal article" date="2018" name="Mol. Plant">
        <title>The genome of Artemisia annua provides insight into the evolution of Asteraceae family and artemisinin biosynthesis.</title>
        <authorList>
            <person name="Shen Q."/>
            <person name="Zhang L."/>
            <person name="Liao Z."/>
            <person name="Wang S."/>
            <person name="Yan T."/>
            <person name="Shi P."/>
            <person name="Liu M."/>
            <person name="Fu X."/>
            <person name="Pan Q."/>
            <person name="Wang Y."/>
            <person name="Lv Z."/>
            <person name="Lu X."/>
            <person name="Zhang F."/>
            <person name="Jiang W."/>
            <person name="Ma Y."/>
            <person name="Chen M."/>
            <person name="Hao X."/>
            <person name="Li L."/>
            <person name="Tang Y."/>
            <person name="Lv G."/>
            <person name="Zhou Y."/>
            <person name="Sun X."/>
            <person name="Brodelius P.E."/>
            <person name="Rose J.K.C."/>
            <person name="Tang K."/>
        </authorList>
    </citation>
    <scope>NUCLEOTIDE SEQUENCE [LARGE SCALE GENOMIC DNA]</scope>
    <source>
        <strain evidence="11">cv. Huhao1</strain>
        <tissue evidence="10">Leaf</tissue>
    </source>
</reference>
<keyword evidence="11" id="KW-1185">Reference proteome</keyword>
<organism evidence="10 11">
    <name type="scientific">Artemisia annua</name>
    <name type="common">Sweet wormwood</name>
    <dbReference type="NCBI Taxonomy" id="35608"/>
    <lineage>
        <taxon>Eukaryota</taxon>
        <taxon>Viridiplantae</taxon>
        <taxon>Streptophyta</taxon>
        <taxon>Embryophyta</taxon>
        <taxon>Tracheophyta</taxon>
        <taxon>Spermatophyta</taxon>
        <taxon>Magnoliopsida</taxon>
        <taxon>eudicotyledons</taxon>
        <taxon>Gunneridae</taxon>
        <taxon>Pentapetalae</taxon>
        <taxon>asterids</taxon>
        <taxon>campanulids</taxon>
        <taxon>Asterales</taxon>
        <taxon>Asteraceae</taxon>
        <taxon>Asteroideae</taxon>
        <taxon>Anthemideae</taxon>
        <taxon>Artemisiinae</taxon>
        <taxon>Artemisia</taxon>
    </lineage>
</organism>
<evidence type="ECO:0000256" key="4">
    <source>
        <dbReference type="ARBA" id="ARBA00022525"/>
    </source>
</evidence>
<evidence type="ECO:0000256" key="2">
    <source>
        <dbReference type="ARBA" id="ARBA00008963"/>
    </source>
</evidence>
<dbReference type="STRING" id="35608.A0A2U1N822"/>
<sequence length="134" mass="14727">MAHFPTYSSLILIFIFTCQMIFMAEGRPLKYIMKQDIIYDHKDQNVKGFHVAVKKVVFSPQGLGPTESEGHEVTEPQVTNGFRPTTPGKSPGAGHSFTEHRLDGQSKAVDNVSQIDLSSTEHGHSPGAGHTIHN</sequence>
<evidence type="ECO:0000313" key="11">
    <source>
        <dbReference type="Proteomes" id="UP000245207"/>
    </source>
</evidence>
<dbReference type="AlphaFoldDB" id="A0A2U1N822"/>
<dbReference type="OrthoDB" id="1675975at2759"/>
<accession>A0A2U1N822</accession>
<proteinExistence type="inferred from homology"/>
<keyword evidence="5" id="KW-0372">Hormone</keyword>
<dbReference type="GO" id="GO:0048046">
    <property type="term" value="C:apoplast"/>
    <property type="evidence" value="ECO:0007669"/>
    <property type="project" value="UniProtKB-SubCell"/>
</dbReference>
<dbReference type="GO" id="GO:0048364">
    <property type="term" value="P:root development"/>
    <property type="evidence" value="ECO:0007669"/>
    <property type="project" value="InterPro"/>
</dbReference>
<dbReference type="Proteomes" id="UP000245207">
    <property type="component" value="Unassembled WGS sequence"/>
</dbReference>
<feature type="region of interest" description="Disordered" evidence="8">
    <location>
        <begin position="60"/>
        <end position="104"/>
    </location>
</feature>
<evidence type="ECO:0000256" key="6">
    <source>
        <dbReference type="ARBA" id="ARBA00022729"/>
    </source>
</evidence>
<dbReference type="GO" id="GO:2000280">
    <property type="term" value="P:regulation of root development"/>
    <property type="evidence" value="ECO:0007669"/>
    <property type="project" value="TreeGrafter"/>
</dbReference>
<evidence type="ECO:0000256" key="5">
    <source>
        <dbReference type="ARBA" id="ARBA00022702"/>
    </source>
</evidence>
<keyword evidence="9" id="KW-0472">Membrane</keyword>
<evidence type="ECO:0000256" key="1">
    <source>
        <dbReference type="ARBA" id="ARBA00004271"/>
    </source>
</evidence>